<evidence type="ECO:0000313" key="4">
    <source>
        <dbReference type="EMBL" id="CAD8129340.1"/>
    </source>
</evidence>
<keyword evidence="1" id="KW-0732">Signal</keyword>
<accession>A0A8S1RQ59</accession>
<dbReference type="AlphaFoldDB" id="A0A8S1RQ59"/>
<proteinExistence type="predicted"/>
<reference evidence="4" key="1">
    <citation type="submission" date="2021-01" db="EMBL/GenBank/DDBJ databases">
        <authorList>
            <consortium name="Genoscope - CEA"/>
            <person name="William W."/>
        </authorList>
    </citation>
    <scope>NUCLEOTIDE SEQUENCE</scope>
</reference>
<evidence type="ECO:0000256" key="2">
    <source>
        <dbReference type="ARBA" id="ARBA00022737"/>
    </source>
</evidence>
<protein>
    <submittedName>
        <fullName evidence="4">Uncharacterized protein</fullName>
    </submittedName>
</protein>
<dbReference type="EMBL" id="CAJJDN010000217">
    <property type="protein sequence ID" value="CAD8129340.1"/>
    <property type="molecule type" value="Genomic_DNA"/>
</dbReference>
<dbReference type="PANTHER" id="PTHR39767:SF2">
    <property type="entry name" value="CHROMOSOME UNDETERMINED SCAFFOLD_1, WHOLE GENOME SHOTGUN SEQUENCE"/>
    <property type="match status" value="1"/>
</dbReference>
<dbReference type="InterPro" id="IPR011936">
    <property type="entry name" value="Myxo_disulph_rpt"/>
</dbReference>
<dbReference type="NCBIfam" id="TIGR02232">
    <property type="entry name" value="myxo_disulf_rpt"/>
    <property type="match status" value="2"/>
</dbReference>
<sequence length="721" mass="83332">MILLVVLVYGTQQTLIYQFDASSNIRDGNFGSFTFIFQDGKIVIVNSILAGGFIILEHLLINLSLAEYFQIQNLILMLKWMQNFLGNYFLNNKSIDTNISPNFLIDQQSQTYNVLVNSSQICGEIQPEYIHTIQITWQHNRRTVWIYIDFEKGGLISLSLSIIKCQYECAGCIDNYHIFCTQWKLHQYQFNQKFITNFEGWTFESQYRITSSFNCGNCEYLSFLEIKYFTQLPPHQDVLIRMFKQNFGPIIVNYLYGISQYSSRQIEILIKNHHDLILLIYIKSTTSGFRNLRDFEVFYTQPENIYKDLNEGCLEQINDSCLICQEGWIQDEFLENCHPICGDGIIQGQEECDDGNLISSDSCYLCQYSCIDYCQICQFGICLQCQDGFIINSNFNCDPFCGDGNLTPYSTEQCEMTVNGVLDGCQDCRFISIANCKINYFSICLKCETGYYMLENICFPNCGDRLILELYEDCDDGNLQPYDGCFECKFQCIEDCNICDRGKCILKCEEGYEFVNNTCLSVCGDLLVAKEEDCDDGNTQPYDGCFDCKYSCPENCNDCYQGICLECNYQQQLIISNQCKQQLHCGDGLLQEQEECDDENYQPVDGCNDCLIEKNWICITITKDSFSQCAFLKAPNLIINYLNMTQNKQYISIEFDQQVKIQTAQPLSETINFQLSNIDKNYWNSVLYIIQDVGSDINFVEFIVQIEANLNNLNKSNDYQY</sequence>
<keyword evidence="5" id="KW-1185">Reference proteome</keyword>
<dbReference type="OrthoDB" id="28293at2759"/>
<name>A0A8S1RQ59_9CILI</name>
<keyword evidence="3" id="KW-1015">Disulfide bond</keyword>
<comment type="caution">
    <text evidence="4">The sequence shown here is derived from an EMBL/GenBank/DDBJ whole genome shotgun (WGS) entry which is preliminary data.</text>
</comment>
<evidence type="ECO:0000256" key="1">
    <source>
        <dbReference type="ARBA" id="ARBA00022729"/>
    </source>
</evidence>
<dbReference type="Proteomes" id="UP000692954">
    <property type="component" value="Unassembled WGS sequence"/>
</dbReference>
<dbReference type="Pfam" id="PF13948">
    <property type="entry name" value="DUF4215"/>
    <property type="match status" value="5"/>
</dbReference>
<organism evidence="4 5">
    <name type="scientific">Paramecium sonneborni</name>
    <dbReference type="NCBI Taxonomy" id="65129"/>
    <lineage>
        <taxon>Eukaryota</taxon>
        <taxon>Sar</taxon>
        <taxon>Alveolata</taxon>
        <taxon>Ciliophora</taxon>
        <taxon>Intramacronucleata</taxon>
        <taxon>Oligohymenophorea</taxon>
        <taxon>Peniculida</taxon>
        <taxon>Parameciidae</taxon>
        <taxon>Paramecium</taxon>
    </lineage>
</organism>
<gene>
    <name evidence="4" type="ORF">PSON_ATCC_30995.1.T2170013</name>
</gene>
<evidence type="ECO:0000313" key="5">
    <source>
        <dbReference type="Proteomes" id="UP000692954"/>
    </source>
</evidence>
<evidence type="ECO:0000256" key="3">
    <source>
        <dbReference type="ARBA" id="ARBA00023157"/>
    </source>
</evidence>
<dbReference type="PANTHER" id="PTHR39767">
    <property type="entry name" value="CALCIUM/CALMODULIN-BINDING MEMBRANE PROTEIN PCM4-RELATED"/>
    <property type="match status" value="1"/>
</dbReference>
<keyword evidence="2" id="KW-0677">Repeat</keyword>